<comment type="caution">
    <text evidence="1">The sequence shown here is derived from an EMBL/GenBank/DDBJ whole genome shotgun (WGS) entry which is preliminary data.</text>
</comment>
<dbReference type="EMBL" id="MFPX01000015">
    <property type="protein sequence ID" value="OGH66574.1"/>
    <property type="molecule type" value="Genomic_DNA"/>
</dbReference>
<reference evidence="1 2" key="1">
    <citation type="journal article" date="2016" name="Nat. Commun.">
        <title>Thousands of microbial genomes shed light on interconnected biogeochemical processes in an aquifer system.</title>
        <authorList>
            <person name="Anantharaman K."/>
            <person name="Brown C.T."/>
            <person name="Hug L.A."/>
            <person name="Sharon I."/>
            <person name="Castelle C.J."/>
            <person name="Probst A.J."/>
            <person name="Thomas B.C."/>
            <person name="Singh A."/>
            <person name="Wilkins M.J."/>
            <person name="Karaoz U."/>
            <person name="Brodie E.L."/>
            <person name="Williams K.H."/>
            <person name="Hubbard S.S."/>
            <person name="Banfield J.F."/>
        </authorList>
    </citation>
    <scope>NUCLEOTIDE SEQUENCE [LARGE SCALE GENOMIC DNA]</scope>
</reference>
<dbReference type="STRING" id="1798676.A3B90_00885"/>
<name>A0A1F6M4M2_9BACT</name>
<proteinExistence type="predicted"/>
<dbReference type="Proteomes" id="UP000178742">
    <property type="component" value="Unassembled WGS sequence"/>
</dbReference>
<gene>
    <name evidence="1" type="ORF">A3B90_00885</name>
</gene>
<dbReference type="AlphaFoldDB" id="A0A1F6M4M2"/>
<protein>
    <submittedName>
        <fullName evidence="1">Uncharacterized protein</fullName>
    </submittedName>
</protein>
<organism evidence="1 2">
    <name type="scientific">Candidatus Magasanikbacteria bacterium RIFCSPHIGHO2_02_FULL_41_13</name>
    <dbReference type="NCBI Taxonomy" id="1798676"/>
    <lineage>
        <taxon>Bacteria</taxon>
        <taxon>Candidatus Magasanikiibacteriota</taxon>
    </lineage>
</organism>
<accession>A0A1F6M4M2</accession>
<sequence length="145" mass="16410">MKKILIVLFALIILGGLGFGAWYLLQQKSAGTFHQLLASADTAEITFTDALENKTYKKVIQYQPQVWLLTGTITDTNVPNMQCDFTGSVQFFAKEKALFLEPAAINLDPQCQQIAFQYNGKIYHKRLMQEGVDYLKDILVELKSK</sequence>
<evidence type="ECO:0000313" key="1">
    <source>
        <dbReference type="EMBL" id="OGH66574.1"/>
    </source>
</evidence>
<evidence type="ECO:0000313" key="2">
    <source>
        <dbReference type="Proteomes" id="UP000178742"/>
    </source>
</evidence>